<dbReference type="EC" id="3.1.2.22" evidence="2"/>
<protein>
    <recommendedName>
        <fullName evidence="3">Palmitoyl-protein thioesterase 1</fullName>
        <ecNumber evidence="2">3.1.2.22</ecNumber>
    </recommendedName>
    <alternativeName>
        <fullName evidence="8">Palmitoyl-protein hydrolase 1</fullName>
    </alternativeName>
</protein>
<evidence type="ECO:0000256" key="2">
    <source>
        <dbReference type="ARBA" id="ARBA00012423"/>
    </source>
</evidence>
<evidence type="ECO:0000256" key="8">
    <source>
        <dbReference type="ARBA" id="ARBA00031934"/>
    </source>
</evidence>
<dbReference type="FunFam" id="3.40.50.1820:FF:000107">
    <property type="entry name" value="Palmitoyl-protein thioesterase 1"/>
    <property type="match status" value="1"/>
</dbReference>
<dbReference type="Gene3D" id="3.40.50.1820">
    <property type="entry name" value="alpha/beta hydrolase"/>
    <property type="match status" value="1"/>
</dbReference>
<reference evidence="11" key="3">
    <citation type="submission" date="2018-07" db="EMBL/GenBank/DDBJ databases">
        <authorList>
            <person name="Mckenzie S.K."/>
            <person name="Kronauer D.J.C."/>
        </authorList>
    </citation>
    <scope>NUCLEOTIDE SEQUENCE</scope>
    <source>
        <strain evidence="11">Clonal line C1</strain>
    </source>
</reference>
<accession>A0A026W7J2</accession>
<keyword evidence="7" id="KW-0325">Glycoprotein</keyword>
<evidence type="ECO:0000313" key="12">
    <source>
        <dbReference type="Proteomes" id="UP000053097"/>
    </source>
</evidence>
<evidence type="ECO:0000256" key="4">
    <source>
        <dbReference type="ARBA" id="ARBA00022729"/>
    </source>
</evidence>
<dbReference type="PANTHER" id="PTHR11247">
    <property type="entry name" value="PALMITOYL-PROTEIN THIOESTERASE/DOLICHYLDIPHOSPHATASE 1"/>
    <property type="match status" value="1"/>
</dbReference>
<dbReference type="SUPFAM" id="SSF53474">
    <property type="entry name" value="alpha/beta-Hydrolases"/>
    <property type="match status" value="1"/>
</dbReference>
<proteinExistence type="inferred from homology"/>
<dbReference type="EMBL" id="QOIP01000010">
    <property type="protein sequence ID" value="RLU18169.1"/>
    <property type="molecule type" value="Genomic_DNA"/>
</dbReference>
<dbReference type="GO" id="GO:0008474">
    <property type="term" value="F:palmitoyl-(protein) hydrolase activity"/>
    <property type="evidence" value="ECO:0007669"/>
    <property type="project" value="UniProtKB-EC"/>
</dbReference>
<evidence type="ECO:0000256" key="7">
    <source>
        <dbReference type="ARBA" id="ARBA00023180"/>
    </source>
</evidence>
<dbReference type="OMA" id="KFVMVMF"/>
<keyword evidence="6" id="KW-1015">Disulfide bond</keyword>
<evidence type="ECO:0000256" key="9">
    <source>
        <dbReference type="ARBA" id="ARBA00047409"/>
    </source>
</evidence>
<evidence type="ECO:0000256" key="5">
    <source>
        <dbReference type="ARBA" id="ARBA00022801"/>
    </source>
</evidence>
<dbReference type="PRINTS" id="PR00414">
    <property type="entry name" value="PPTHIESTRASE"/>
</dbReference>
<keyword evidence="12" id="KW-1185">Reference proteome</keyword>
<evidence type="ECO:0000313" key="13">
    <source>
        <dbReference type="Proteomes" id="UP000279307"/>
    </source>
</evidence>
<evidence type="ECO:0000313" key="11">
    <source>
        <dbReference type="EMBL" id="RLU18169.1"/>
    </source>
</evidence>
<dbReference type="EMBL" id="KK107374">
    <property type="protein sequence ID" value="EZA51581.1"/>
    <property type="molecule type" value="Genomic_DNA"/>
</dbReference>
<evidence type="ECO:0000256" key="6">
    <source>
        <dbReference type="ARBA" id="ARBA00023157"/>
    </source>
</evidence>
<evidence type="ECO:0000313" key="10">
    <source>
        <dbReference type="EMBL" id="EZA51581.1"/>
    </source>
</evidence>
<dbReference type="OrthoDB" id="10263094at2759"/>
<dbReference type="STRING" id="2015173.A0A026W7J2"/>
<reference evidence="11 13" key="2">
    <citation type="journal article" date="2018" name="Genome Res.">
        <title>The genomic architecture and molecular evolution of ant odorant receptors.</title>
        <authorList>
            <person name="McKenzie S.K."/>
            <person name="Kronauer D.J.C."/>
        </authorList>
    </citation>
    <scope>NUCLEOTIDE SEQUENCE [LARGE SCALE GENOMIC DNA]</scope>
    <source>
        <strain evidence="11">Clonal line C1</strain>
    </source>
</reference>
<dbReference type="GO" id="GO:0005764">
    <property type="term" value="C:lysosome"/>
    <property type="evidence" value="ECO:0007669"/>
    <property type="project" value="TreeGrafter"/>
</dbReference>
<keyword evidence="4" id="KW-0732">Signal</keyword>
<dbReference type="Proteomes" id="UP000279307">
    <property type="component" value="Chromosome 10"/>
</dbReference>
<dbReference type="InterPro" id="IPR029058">
    <property type="entry name" value="AB_hydrolase_fold"/>
</dbReference>
<comment type="catalytic activity">
    <reaction evidence="9">
        <text>S-hexadecanoyl-L-cysteinyl-[protein] + H2O = L-cysteinyl-[protein] + hexadecanoate + H(+)</text>
        <dbReference type="Rhea" id="RHEA:19233"/>
        <dbReference type="Rhea" id="RHEA-COMP:10131"/>
        <dbReference type="Rhea" id="RHEA-COMP:11032"/>
        <dbReference type="ChEBI" id="CHEBI:7896"/>
        <dbReference type="ChEBI" id="CHEBI:15377"/>
        <dbReference type="ChEBI" id="CHEBI:15378"/>
        <dbReference type="ChEBI" id="CHEBI:29950"/>
        <dbReference type="ChEBI" id="CHEBI:74151"/>
        <dbReference type="EC" id="3.1.2.22"/>
    </reaction>
    <physiologicalReaction direction="left-to-right" evidence="9">
        <dbReference type="Rhea" id="RHEA:19234"/>
    </physiologicalReaction>
</comment>
<dbReference type="InterPro" id="IPR002472">
    <property type="entry name" value="Palm_thioest"/>
</dbReference>
<keyword evidence="5" id="KW-0378">Hydrolase</keyword>
<gene>
    <name evidence="11" type="ORF">DMN91_010412</name>
    <name evidence="10" type="ORF">X777_09589</name>
</gene>
<dbReference type="Proteomes" id="UP000053097">
    <property type="component" value="Unassembled WGS sequence"/>
</dbReference>
<evidence type="ECO:0000256" key="3">
    <source>
        <dbReference type="ARBA" id="ARBA00014212"/>
    </source>
</evidence>
<dbReference type="PANTHER" id="PTHR11247:SF8">
    <property type="entry name" value="PALMITOYL-PROTEIN THIOESTERASE 1"/>
    <property type="match status" value="1"/>
</dbReference>
<reference evidence="10 12" key="1">
    <citation type="journal article" date="2014" name="Curr. Biol.">
        <title>The genome of the clonal raider ant Cerapachys biroi.</title>
        <authorList>
            <person name="Oxley P.R."/>
            <person name="Ji L."/>
            <person name="Fetter-Pruneda I."/>
            <person name="McKenzie S.K."/>
            <person name="Li C."/>
            <person name="Hu H."/>
            <person name="Zhang G."/>
            <person name="Kronauer D.J."/>
        </authorList>
    </citation>
    <scope>NUCLEOTIDE SEQUENCE [LARGE SCALE GENOMIC DNA]</scope>
</reference>
<dbReference type="Pfam" id="PF02089">
    <property type="entry name" value="Palm_thioest"/>
    <property type="match status" value="1"/>
</dbReference>
<dbReference type="AlphaFoldDB" id="A0A026W7J2"/>
<dbReference type="GO" id="GO:0006898">
    <property type="term" value="P:receptor-mediated endocytosis"/>
    <property type="evidence" value="ECO:0007669"/>
    <property type="project" value="TreeGrafter"/>
</dbReference>
<evidence type="ECO:0000256" key="1">
    <source>
        <dbReference type="ARBA" id="ARBA00010758"/>
    </source>
</evidence>
<organism evidence="10 12">
    <name type="scientific">Ooceraea biroi</name>
    <name type="common">Clonal raider ant</name>
    <name type="synonym">Cerapachys biroi</name>
    <dbReference type="NCBI Taxonomy" id="2015173"/>
    <lineage>
        <taxon>Eukaryota</taxon>
        <taxon>Metazoa</taxon>
        <taxon>Ecdysozoa</taxon>
        <taxon>Arthropoda</taxon>
        <taxon>Hexapoda</taxon>
        <taxon>Insecta</taxon>
        <taxon>Pterygota</taxon>
        <taxon>Neoptera</taxon>
        <taxon>Endopterygota</taxon>
        <taxon>Hymenoptera</taxon>
        <taxon>Apocrita</taxon>
        <taxon>Aculeata</taxon>
        <taxon>Formicoidea</taxon>
        <taxon>Formicidae</taxon>
        <taxon>Dorylinae</taxon>
        <taxon>Ooceraea</taxon>
    </lineage>
</organism>
<name>A0A026W7J2_OOCBI</name>
<comment type="similarity">
    <text evidence="1">Belongs to the palmitoyl-protein thioesterase family.</text>
</comment>
<sequence>MGVVAEKWTMSRAWILIVVIFLSANAGLCLRDEIVEAASPVPVVLWHGMGDSCCFSFSLGKIKEILESEIPGVYVNSIRIGNDAVEDVENSYLGNINEQVGQVCKQLSQDAMLQNGYNAIGFSQGAQFLRAVAQRCPHPPMLNLISLGGQHQGVFGLPRCADSSRICNYMRRMLHHGAYLWYIQELVVQASYWHDPLNEDEYRKKNIFLADINNENVINMDYKNNLQKLQSFVLVKFENDTMVDPAESEWFGFYKPGQAEEVQELQQSKLYQEDRLGLRAMELDGKIHYLSLPTDHLQFTDYLSIVLILSPPIFHFFSIFAEC</sequence>